<gene>
    <name evidence="7" type="ORF">CLV30_10319</name>
</gene>
<reference evidence="7 8" key="1">
    <citation type="submission" date="2018-03" db="EMBL/GenBank/DDBJ databases">
        <title>Genomic Encyclopedia of Archaeal and Bacterial Type Strains, Phase II (KMG-II): from individual species to whole genera.</title>
        <authorList>
            <person name="Goeker M."/>
        </authorList>
    </citation>
    <scope>NUCLEOTIDE SEQUENCE [LARGE SCALE GENOMIC DNA]</scope>
    <source>
        <strain evidence="7 8">DSM 45211</strain>
    </source>
</reference>
<keyword evidence="2" id="KW-0285">Flavoprotein</keyword>
<dbReference type="RefSeq" id="WP_106536110.1">
    <property type="nucleotide sequence ID" value="NZ_ML142901.1"/>
</dbReference>
<keyword evidence="4" id="KW-0560">Oxidoreductase</keyword>
<dbReference type="InterPro" id="IPR023753">
    <property type="entry name" value="FAD/NAD-binding_dom"/>
</dbReference>
<dbReference type="SUPFAM" id="SSF51905">
    <property type="entry name" value="FAD/NAD(P)-binding domain"/>
    <property type="match status" value="1"/>
</dbReference>
<keyword evidence="5" id="KW-0520">NAD</keyword>
<dbReference type="PANTHER" id="PTHR43706:SF45">
    <property type="entry name" value="NADH DEHYDROGENASE-LIKE PROTEIN RV1812C"/>
    <property type="match status" value="1"/>
</dbReference>
<dbReference type="Gene3D" id="3.50.50.100">
    <property type="match status" value="1"/>
</dbReference>
<dbReference type="PANTHER" id="PTHR43706">
    <property type="entry name" value="NADH DEHYDROGENASE"/>
    <property type="match status" value="1"/>
</dbReference>
<keyword evidence="8" id="KW-1185">Reference proteome</keyword>
<accession>A0A2P8E8V8</accession>
<evidence type="ECO:0000256" key="5">
    <source>
        <dbReference type="ARBA" id="ARBA00023027"/>
    </source>
</evidence>
<organism evidence="7 8">
    <name type="scientific">Haloactinopolyspora alba</name>
    <dbReference type="NCBI Taxonomy" id="648780"/>
    <lineage>
        <taxon>Bacteria</taxon>
        <taxon>Bacillati</taxon>
        <taxon>Actinomycetota</taxon>
        <taxon>Actinomycetes</taxon>
        <taxon>Jiangellales</taxon>
        <taxon>Jiangellaceae</taxon>
        <taxon>Haloactinopolyspora</taxon>
    </lineage>
</organism>
<comment type="similarity">
    <text evidence="1">Belongs to the NADH dehydrogenase family.</text>
</comment>
<evidence type="ECO:0000313" key="8">
    <source>
        <dbReference type="Proteomes" id="UP000243528"/>
    </source>
</evidence>
<dbReference type="InterPro" id="IPR045024">
    <property type="entry name" value="NDH-2"/>
</dbReference>
<keyword evidence="3" id="KW-0274">FAD</keyword>
<protein>
    <submittedName>
        <fullName evidence="7">NADH dehydrogenase</fullName>
    </submittedName>
</protein>
<evidence type="ECO:0000313" key="7">
    <source>
        <dbReference type="EMBL" id="PSL05868.1"/>
    </source>
</evidence>
<evidence type="ECO:0000256" key="2">
    <source>
        <dbReference type="ARBA" id="ARBA00022630"/>
    </source>
</evidence>
<dbReference type="OrthoDB" id="9781621at2"/>
<proteinExistence type="inferred from homology"/>
<dbReference type="Proteomes" id="UP000243528">
    <property type="component" value="Unassembled WGS sequence"/>
</dbReference>
<name>A0A2P8E8V8_9ACTN</name>
<sequence>MTATAEGRQRVVIIGAGYAGMYAARRLQAKLRRGEASVTVVDPRPYMTYQPLLPDAAAGSVEPRHVVAPLRQLLSRCRVLTATATAIDATRRTVRVTVGDGHVEELSYDVLVVAPGSVTRTLPVPGLREQGVGFTTVEEAIYLRNHVLAQLDLAASTLDPALRRRALTFVFVGAGYAGVEALGGLEEMARFAARRFYGSVDMSDMRWVLVEAMDRIMPEVGDSLAAYATRELRERGIEVRLGTTVSSMEDGSVVLDDGTHFDAATIVWTAGVSPHPLLASSDLPLDERGRAQCEATLQVEGFPRVFGAGDCAAVPDLTADEPGAVCPPTAQHAVRQAKVLADNVVAQLRGRPVRNFRHVYAGAVAALGLHDGVAEIYGVRVRGFPAWLLHRLYHLSTMPTVNRKARILADWSLAVPFPREIVALGELHEPREEFVDVAHR</sequence>
<feature type="domain" description="FAD/NAD(P)-binding" evidence="6">
    <location>
        <begin position="10"/>
        <end position="337"/>
    </location>
</feature>
<evidence type="ECO:0000256" key="4">
    <source>
        <dbReference type="ARBA" id="ARBA00023002"/>
    </source>
</evidence>
<dbReference type="EMBL" id="PYGE01000003">
    <property type="protein sequence ID" value="PSL05868.1"/>
    <property type="molecule type" value="Genomic_DNA"/>
</dbReference>
<dbReference type="GO" id="GO:0003954">
    <property type="term" value="F:NADH dehydrogenase activity"/>
    <property type="evidence" value="ECO:0007669"/>
    <property type="project" value="InterPro"/>
</dbReference>
<dbReference type="AlphaFoldDB" id="A0A2P8E8V8"/>
<evidence type="ECO:0000256" key="3">
    <source>
        <dbReference type="ARBA" id="ARBA00022827"/>
    </source>
</evidence>
<comment type="caution">
    <text evidence="7">The sequence shown here is derived from an EMBL/GenBank/DDBJ whole genome shotgun (WGS) entry which is preliminary data.</text>
</comment>
<dbReference type="PRINTS" id="PR00368">
    <property type="entry name" value="FADPNR"/>
</dbReference>
<evidence type="ECO:0000256" key="1">
    <source>
        <dbReference type="ARBA" id="ARBA00005272"/>
    </source>
</evidence>
<dbReference type="InterPro" id="IPR036188">
    <property type="entry name" value="FAD/NAD-bd_sf"/>
</dbReference>
<evidence type="ECO:0000259" key="6">
    <source>
        <dbReference type="Pfam" id="PF07992"/>
    </source>
</evidence>
<dbReference type="Pfam" id="PF07992">
    <property type="entry name" value="Pyr_redox_2"/>
    <property type="match status" value="1"/>
</dbReference>